<evidence type="ECO:0000313" key="14">
    <source>
        <dbReference type="EMBL" id="SJS69338.1"/>
    </source>
</evidence>
<organism evidence="8">
    <name type="scientific">Clostridioides difficile</name>
    <name type="common">Peptoclostridium difficile</name>
    <dbReference type="NCBI Taxonomy" id="1496"/>
    <lineage>
        <taxon>Bacteria</taxon>
        <taxon>Bacillati</taxon>
        <taxon>Bacillota</taxon>
        <taxon>Clostridia</taxon>
        <taxon>Peptostreptococcales</taxon>
        <taxon>Peptostreptococcaceae</taxon>
        <taxon>Clostridioides</taxon>
    </lineage>
</organism>
<evidence type="ECO:0000313" key="15">
    <source>
        <dbReference type="EMBL" id="VFD33938.1"/>
    </source>
</evidence>
<evidence type="ECO:0000313" key="8">
    <source>
        <dbReference type="EMBL" id="CDS90079.1"/>
    </source>
</evidence>
<dbReference type="EMBL" id="CAADAN010000011">
    <property type="protein sequence ID" value="VFD33938.1"/>
    <property type="molecule type" value="Genomic_DNA"/>
</dbReference>
<dbReference type="EMBL" id="DAEQIJ010000010">
    <property type="protein sequence ID" value="HBH2620501.1"/>
    <property type="molecule type" value="Genomic_DNA"/>
</dbReference>
<dbReference type="PATRIC" id="fig|1496.1371.peg.3762"/>
<dbReference type="SUPFAM" id="SSF54862">
    <property type="entry name" value="4Fe-4S ferredoxins"/>
    <property type="match status" value="1"/>
</dbReference>
<reference evidence="17 20" key="3">
    <citation type="submission" date="2019-04" db="EMBL/GenBank/DDBJ databases">
        <authorList>
            <consortium name="Pathogen Informatics"/>
        </authorList>
    </citation>
    <scope>NUCLEOTIDE SEQUENCE [LARGE SCALE GENOMIC DNA]</scope>
    <source>
        <strain evidence="16 19">078GUE027</strain>
        <strain evidence="21">clo34</strain>
        <strain evidence="15">Clo34</strain>
        <strain evidence="17">Tl291</strain>
        <strain evidence="20">tl291</strain>
        <strain evidence="14 18">VRECD0157</strain>
    </source>
</reference>
<dbReference type="EMBL" id="DAEQIJ010000071">
    <property type="protein sequence ID" value="HBH2622506.1"/>
    <property type="molecule type" value="Genomic_DNA"/>
</dbReference>
<gene>
    <name evidence="10" type="ORF">BN1095_1300062</name>
    <name evidence="8" type="ORF">BN1096_790017</name>
    <name evidence="9" type="ORF">BN1097_790017</name>
    <name evidence="11" type="ORF">KRM00_000499</name>
    <name evidence="12" type="ORF">KRQ00_002267</name>
    <name evidence="13" type="ORF">KRQ00_004385</name>
    <name evidence="17" type="ORF">SAMEA1402366_03371</name>
    <name evidence="15" type="ORF">SAMEA1402399_02837</name>
    <name evidence="16" type="ORF">SAMEA1710456_01800</name>
    <name evidence="14" type="ORF">SAMEA3375112_02682</name>
</gene>
<evidence type="ECO:0000313" key="21">
    <source>
        <dbReference type="Proteomes" id="UP000411588"/>
    </source>
</evidence>
<evidence type="ECO:0000259" key="7">
    <source>
        <dbReference type="PROSITE" id="PS51379"/>
    </source>
</evidence>
<evidence type="ECO:0000256" key="4">
    <source>
        <dbReference type="ARBA" id="ARBA00023004"/>
    </source>
</evidence>
<dbReference type="EMBL" id="LK932773">
    <property type="protein sequence ID" value="CDS93151.1"/>
    <property type="molecule type" value="Genomic_DNA"/>
</dbReference>
<dbReference type="GO" id="GO:0005506">
    <property type="term" value="F:iron ion binding"/>
    <property type="evidence" value="ECO:0007669"/>
    <property type="project" value="UniProtKB-UniRule"/>
</dbReference>
<dbReference type="PANTHER" id="PTHR36923:SF3">
    <property type="entry name" value="FERREDOXIN"/>
    <property type="match status" value="1"/>
</dbReference>
<protein>
    <recommendedName>
        <fullName evidence="6">Ferredoxin</fullName>
    </recommendedName>
</protein>
<keyword evidence="2 6" id="KW-0479">Metal-binding</keyword>
<dbReference type="InterPro" id="IPR001080">
    <property type="entry name" value="3Fe4S_ferredoxin"/>
</dbReference>
<dbReference type="InterPro" id="IPR051269">
    <property type="entry name" value="Fe-S_cluster_ET"/>
</dbReference>
<evidence type="ECO:0000313" key="18">
    <source>
        <dbReference type="Proteomes" id="UP000189137"/>
    </source>
</evidence>
<reference evidence="11" key="4">
    <citation type="submission" date="2021-06" db="EMBL/GenBank/DDBJ databases">
        <authorList>
            <consortium name="NCBI Pathogen Detection Project"/>
        </authorList>
    </citation>
    <scope>NUCLEOTIDE SEQUENCE</scope>
    <source>
        <strain evidence="12">Clostridioides</strain>
        <strain evidence="11">HN1000</strain>
    </source>
</reference>
<dbReference type="InterPro" id="IPR017896">
    <property type="entry name" value="4Fe4S_Fe-S-bd"/>
</dbReference>
<keyword evidence="1 6" id="KW-0813">Transport</keyword>
<dbReference type="Proteomes" id="UP000189137">
    <property type="component" value="Unassembled WGS sequence"/>
</dbReference>
<dbReference type="Pfam" id="PF13370">
    <property type="entry name" value="Fer4_13"/>
    <property type="match status" value="1"/>
</dbReference>
<keyword evidence="4 6" id="KW-0408">Iron</keyword>
<feature type="domain" description="4Fe-4S ferredoxin-type" evidence="7">
    <location>
        <begin position="1"/>
        <end position="29"/>
    </location>
</feature>
<dbReference type="Proteomes" id="UP000411588">
    <property type="component" value="Unassembled WGS sequence"/>
</dbReference>
<dbReference type="Proteomes" id="UP000372533">
    <property type="component" value="Unassembled WGS sequence"/>
</dbReference>
<dbReference type="Proteomes" id="UP000879542">
    <property type="component" value="Unassembled WGS sequence"/>
</dbReference>
<dbReference type="EMBL" id="CAAJVP010000022">
    <property type="protein sequence ID" value="VHY19402.1"/>
    <property type="molecule type" value="Genomic_DNA"/>
</dbReference>
<evidence type="ECO:0000313" key="12">
    <source>
        <dbReference type="EMBL" id="HBH2620501.1"/>
    </source>
</evidence>
<dbReference type="EMBL" id="DAEPXK010000004">
    <property type="protein sequence ID" value="HBH1541046.1"/>
    <property type="molecule type" value="Genomic_DNA"/>
</dbReference>
<dbReference type="RefSeq" id="WP_003422320.1">
    <property type="nucleotide sequence ID" value="NZ_AP025558.1"/>
</dbReference>
<dbReference type="PANTHER" id="PTHR36923">
    <property type="entry name" value="FERREDOXIN"/>
    <property type="match status" value="1"/>
</dbReference>
<name>A0A031WGA2_CLODI</name>
<evidence type="ECO:0000256" key="6">
    <source>
        <dbReference type="RuleBase" id="RU368020"/>
    </source>
</evidence>
<evidence type="ECO:0000256" key="1">
    <source>
        <dbReference type="ARBA" id="ARBA00022448"/>
    </source>
</evidence>
<evidence type="ECO:0000313" key="19">
    <source>
        <dbReference type="Proteomes" id="UP000346772"/>
    </source>
</evidence>
<keyword evidence="5 6" id="KW-0411">Iron-sulfur</keyword>
<dbReference type="EMBL" id="CAADAT010000009">
    <property type="protein sequence ID" value="VFD54315.1"/>
    <property type="molecule type" value="Genomic_DNA"/>
</dbReference>
<dbReference type="PRINTS" id="PR00352">
    <property type="entry name" value="3FE4SFRDOXIN"/>
</dbReference>
<dbReference type="GO" id="GO:0009055">
    <property type="term" value="F:electron transfer activity"/>
    <property type="evidence" value="ECO:0007669"/>
    <property type="project" value="UniProtKB-UniRule"/>
</dbReference>
<evidence type="ECO:0000313" key="13">
    <source>
        <dbReference type="EMBL" id="HBH2622506.1"/>
    </source>
</evidence>
<proteinExistence type="predicted"/>
<dbReference type="PROSITE" id="PS51379">
    <property type="entry name" value="4FE4S_FER_2"/>
    <property type="match status" value="1"/>
</dbReference>
<dbReference type="GO" id="GO:0051536">
    <property type="term" value="F:iron-sulfur cluster binding"/>
    <property type="evidence" value="ECO:0007669"/>
    <property type="project" value="UniProtKB-KW"/>
</dbReference>
<evidence type="ECO:0000256" key="3">
    <source>
        <dbReference type="ARBA" id="ARBA00022982"/>
    </source>
</evidence>
<dbReference type="EMBL" id="FUPS01000009">
    <property type="protein sequence ID" value="SJS69338.1"/>
    <property type="molecule type" value="Genomic_DNA"/>
</dbReference>
<dbReference type="OMA" id="PEVFRME"/>
<dbReference type="PROSITE" id="PS00198">
    <property type="entry name" value="4FE4S_FER_1"/>
    <property type="match status" value="1"/>
</dbReference>
<evidence type="ECO:0000313" key="16">
    <source>
        <dbReference type="EMBL" id="VFD54315.1"/>
    </source>
</evidence>
<dbReference type="OrthoDB" id="9803319at2"/>
<dbReference type="InterPro" id="IPR017900">
    <property type="entry name" value="4Fe4S_Fe_S_CS"/>
</dbReference>
<keyword evidence="3 6" id="KW-0249">Electron transport</keyword>
<dbReference type="EMBL" id="LK932419">
    <property type="protein sequence ID" value="CDS90278.1"/>
    <property type="molecule type" value="Genomic_DNA"/>
</dbReference>
<evidence type="ECO:0000313" key="9">
    <source>
        <dbReference type="EMBL" id="CDS90278.1"/>
    </source>
</evidence>
<dbReference type="AlphaFoldDB" id="A0A031WGA2"/>
<evidence type="ECO:0000313" key="10">
    <source>
        <dbReference type="EMBL" id="CDS93151.1"/>
    </source>
</evidence>
<comment type="function">
    <text evidence="6">Ferredoxins are iron-sulfur proteins that transfer electrons in a wide variety of metabolic reactions.</text>
</comment>
<reference evidence="8" key="1">
    <citation type="submission" date="2014-07" db="EMBL/GenBank/DDBJ databases">
        <authorList>
            <person name="Monot Marc"/>
        </authorList>
    </citation>
    <scope>NUCLEOTIDE SEQUENCE</scope>
    <source>
        <strain evidence="10">7032989</strain>
        <strain evidence="9">7032994</strain>
    </source>
</reference>
<evidence type="ECO:0000313" key="20">
    <source>
        <dbReference type="Proteomes" id="UP000372533"/>
    </source>
</evidence>
<evidence type="ECO:0000313" key="11">
    <source>
        <dbReference type="EMBL" id="HBH1541046.1"/>
    </source>
</evidence>
<dbReference type="Proteomes" id="UP000346772">
    <property type="component" value="Unassembled WGS sequence"/>
</dbReference>
<evidence type="ECO:0000256" key="5">
    <source>
        <dbReference type="ARBA" id="ARBA00023014"/>
    </source>
</evidence>
<dbReference type="Gene3D" id="3.30.70.20">
    <property type="match status" value="1"/>
</dbReference>
<dbReference type="KEGG" id="pdf:CD630DERM_36051"/>
<reference evidence="11" key="2">
    <citation type="journal article" date="2018" name="Genome Biol.">
        <title>SKESA: strategic k-mer extension for scrupulous assemblies.</title>
        <authorList>
            <person name="Souvorov A."/>
            <person name="Agarwala R."/>
            <person name="Lipman D.J."/>
        </authorList>
    </citation>
    <scope>NUCLEOTIDE SEQUENCE</scope>
    <source>
        <strain evidence="12">Clostridioides</strain>
        <strain evidence="11">HN1000</strain>
    </source>
</reference>
<evidence type="ECO:0000256" key="2">
    <source>
        <dbReference type="ARBA" id="ARBA00022723"/>
    </source>
</evidence>
<evidence type="ECO:0000313" key="17">
    <source>
        <dbReference type="EMBL" id="VHY19402.1"/>
    </source>
</evidence>
<accession>A0A031WGA2</accession>
<dbReference type="GeneID" id="66356072"/>
<dbReference type="EMBL" id="LK932534">
    <property type="protein sequence ID" value="CDS90079.1"/>
    <property type="molecule type" value="Genomic_DNA"/>
</dbReference>
<dbReference type="Proteomes" id="UP000878956">
    <property type="component" value="Unassembled WGS sequence"/>
</dbReference>
<sequence>MKAFVDKDVCVACGACIGTCPDVFSMSDEGHSVAIEGEIPADLQDLCKEAEEGCPVSAITVK</sequence>